<reference evidence="1" key="1">
    <citation type="submission" date="2022-03" db="EMBL/GenBank/DDBJ databases">
        <title>Draft genome sequence of Aduncisulcus paluster, a free-living microaerophilic Fornicata.</title>
        <authorList>
            <person name="Yuyama I."/>
            <person name="Kume K."/>
            <person name="Tamura T."/>
            <person name="Inagaki Y."/>
            <person name="Hashimoto T."/>
        </authorList>
    </citation>
    <scope>NUCLEOTIDE SEQUENCE</scope>
    <source>
        <strain evidence="1">NY0171</strain>
    </source>
</reference>
<comment type="caution">
    <text evidence="1">The sequence shown here is derived from an EMBL/GenBank/DDBJ whole genome shotgun (WGS) entry which is preliminary data.</text>
</comment>
<organism evidence="1 2">
    <name type="scientific">Aduncisulcus paluster</name>
    <dbReference type="NCBI Taxonomy" id="2918883"/>
    <lineage>
        <taxon>Eukaryota</taxon>
        <taxon>Metamonada</taxon>
        <taxon>Carpediemonas-like organisms</taxon>
        <taxon>Aduncisulcus</taxon>
    </lineage>
</organism>
<name>A0ABQ5JUN4_9EUKA</name>
<feature type="non-terminal residue" evidence="1">
    <location>
        <position position="1"/>
    </location>
</feature>
<dbReference type="EMBL" id="BQXS01006137">
    <property type="protein sequence ID" value="GKT17796.1"/>
    <property type="molecule type" value="Genomic_DNA"/>
</dbReference>
<dbReference type="InterPro" id="IPR015422">
    <property type="entry name" value="PyrdxlP-dep_Trfase_small"/>
</dbReference>
<evidence type="ECO:0000313" key="1">
    <source>
        <dbReference type="EMBL" id="GKT17796.1"/>
    </source>
</evidence>
<gene>
    <name evidence="1" type="ORF">ADUPG1_004221</name>
</gene>
<dbReference type="GO" id="GO:0008483">
    <property type="term" value="F:transaminase activity"/>
    <property type="evidence" value="ECO:0007669"/>
    <property type="project" value="UniProtKB-KW"/>
</dbReference>
<keyword evidence="1" id="KW-0808">Transferase</keyword>
<evidence type="ECO:0000313" key="2">
    <source>
        <dbReference type="Proteomes" id="UP001057375"/>
    </source>
</evidence>
<protein>
    <submittedName>
        <fullName evidence="1">Aminotransferase class V-fold PLP-dependent enzyme</fullName>
    </submittedName>
</protein>
<accession>A0ABQ5JUN4</accession>
<dbReference type="Gene3D" id="3.90.1150.10">
    <property type="entry name" value="Aspartate Aminotransferase, domain 1"/>
    <property type="match status" value="1"/>
</dbReference>
<dbReference type="Proteomes" id="UP001057375">
    <property type="component" value="Unassembled WGS sequence"/>
</dbReference>
<keyword evidence="2" id="KW-1185">Reference proteome</keyword>
<keyword evidence="1" id="KW-0032">Aminotransferase</keyword>
<sequence length="70" mass="8019">EALMVEPTETESMETLEDFGKVMKQIAHEAVNEPELLKNAPHRTPVRRIDEVRAARDLILKYKDSLKASE</sequence>
<proteinExistence type="predicted"/>